<dbReference type="AlphaFoldDB" id="A0A7N0TDV0"/>
<keyword evidence="5" id="KW-0010">Activator</keyword>
<dbReference type="InterPro" id="IPR017930">
    <property type="entry name" value="Myb_dom"/>
</dbReference>
<evidence type="ECO:0000256" key="4">
    <source>
        <dbReference type="ARBA" id="ARBA00023125"/>
    </source>
</evidence>
<dbReference type="PANTHER" id="PTHR47999">
    <property type="entry name" value="TRANSCRIPTION FACTOR MYB8-RELATED-RELATED"/>
    <property type="match status" value="1"/>
</dbReference>
<dbReference type="GO" id="GO:0003677">
    <property type="term" value="F:DNA binding"/>
    <property type="evidence" value="ECO:0007669"/>
    <property type="project" value="UniProtKB-KW"/>
</dbReference>
<dbReference type="CDD" id="cd00167">
    <property type="entry name" value="SANT"/>
    <property type="match status" value="2"/>
</dbReference>
<keyword evidence="2" id="KW-0677">Repeat</keyword>
<dbReference type="PROSITE" id="PS51294">
    <property type="entry name" value="HTH_MYB"/>
    <property type="match status" value="2"/>
</dbReference>
<dbReference type="Pfam" id="PF00249">
    <property type="entry name" value="Myb_DNA-binding"/>
    <property type="match status" value="2"/>
</dbReference>
<evidence type="ECO:0000259" key="9">
    <source>
        <dbReference type="PROSITE" id="PS51294"/>
    </source>
</evidence>
<evidence type="ECO:0000256" key="1">
    <source>
        <dbReference type="ARBA" id="ARBA00004123"/>
    </source>
</evidence>
<organism evidence="10 11">
    <name type="scientific">Kalanchoe fedtschenkoi</name>
    <name type="common">Lavender scallops</name>
    <name type="synonym">South American air plant</name>
    <dbReference type="NCBI Taxonomy" id="63787"/>
    <lineage>
        <taxon>Eukaryota</taxon>
        <taxon>Viridiplantae</taxon>
        <taxon>Streptophyta</taxon>
        <taxon>Embryophyta</taxon>
        <taxon>Tracheophyta</taxon>
        <taxon>Spermatophyta</taxon>
        <taxon>Magnoliopsida</taxon>
        <taxon>eudicotyledons</taxon>
        <taxon>Gunneridae</taxon>
        <taxon>Pentapetalae</taxon>
        <taxon>Saxifragales</taxon>
        <taxon>Crassulaceae</taxon>
        <taxon>Kalanchoe</taxon>
    </lineage>
</organism>
<evidence type="ECO:0000256" key="2">
    <source>
        <dbReference type="ARBA" id="ARBA00022737"/>
    </source>
</evidence>
<sequence>MGGVAWTEEEDHLLKKCVEQYGEGKWHRVPLLAGLNRCRKSCRLRWLNYLRPNIRRGTFTDEEVLLIIKLHNNLGNRWSLIASRLPGRTANDVKNYWNCHLSKKLNKVHNKDDPTISPVTTSNQQVGRFTAHHQFQTLTSISGSSSTGPHEEQTSMIHLEDMYSLELKQVGSNWKQIVCGGEEEDGQNEVNKFAPEFEYEDTKIKAGGEIRSMDNNWGCWEDLIFDMDL</sequence>
<dbReference type="Gramene" id="Kaladp0033s0075.1.v1.1">
    <property type="protein sequence ID" value="Kaladp0033s0075.1.v1.1"/>
    <property type="gene ID" value="Kaladp0033s0075.v1.1"/>
</dbReference>
<evidence type="ECO:0000256" key="7">
    <source>
        <dbReference type="ARBA" id="ARBA00023242"/>
    </source>
</evidence>
<dbReference type="PANTHER" id="PTHR47999:SF20">
    <property type="entry name" value="MYB TRANSCRIPTION FACTOR"/>
    <property type="match status" value="1"/>
</dbReference>
<keyword evidence="11" id="KW-1185">Reference proteome</keyword>
<dbReference type="GO" id="GO:0005634">
    <property type="term" value="C:nucleus"/>
    <property type="evidence" value="ECO:0007669"/>
    <property type="project" value="UniProtKB-SubCell"/>
</dbReference>
<dbReference type="FunFam" id="1.10.10.60:FF:000218">
    <property type="entry name" value="Myb transcription factor"/>
    <property type="match status" value="1"/>
</dbReference>
<dbReference type="Proteomes" id="UP000594263">
    <property type="component" value="Unplaced"/>
</dbReference>
<dbReference type="Gene3D" id="1.10.10.60">
    <property type="entry name" value="Homeodomain-like"/>
    <property type="match status" value="2"/>
</dbReference>
<dbReference type="InterPro" id="IPR001005">
    <property type="entry name" value="SANT/Myb"/>
</dbReference>
<reference evidence="10" key="1">
    <citation type="submission" date="2021-01" db="UniProtKB">
        <authorList>
            <consortium name="EnsemblPlants"/>
        </authorList>
    </citation>
    <scope>IDENTIFICATION</scope>
</reference>
<feature type="domain" description="HTH myb-type" evidence="9">
    <location>
        <begin position="1"/>
        <end position="54"/>
    </location>
</feature>
<feature type="domain" description="HTH myb-type" evidence="9">
    <location>
        <begin position="55"/>
        <end position="105"/>
    </location>
</feature>
<evidence type="ECO:0000313" key="11">
    <source>
        <dbReference type="Proteomes" id="UP000594263"/>
    </source>
</evidence>
<keyword evidence="3" id="KW-0805">Transcription regulation</keyword>
<accession>A0A7N0TDV0</accession>
<evidence type="ECO:0000313" key="10">
    <source>
        <dbReference type="EnsemblPlants" id="Kaladp0033s0075.1.v1.1"/>
    </source>
</evidence>
<keyword evidence="7" id="KW-0539">Nucleus</keyword>
<dbReference type="SUPFAM" id="SSF46689">
    <property type="entry name" value="Homeodomain-like"/>
    <property type="match status" value="1"/>
</dbReference>
<dbReference type="InterPro" id="IPR015495">
    <property type="entry name" value="Myb_TF_plants"/>
</dbReference>
<dbReference type="PROSITE" id="PS50090">
    <property type="entry name" value="MYB_LIKE"/>
    <property type="match status" value="2"/>
</dbReference>
<keyword evidence="4" id="KW-0238">DNA-binding</keyword>
<protein>
    <submittedName>
        <fullName evidence="10">Uncharacterized protein</fullName>
    </submittedName>
</protein>
<evidence type="ECO:0000256" key="3">
    <source>
        <dbReference type="ARBA" id="ARBA00023015"/>
    </source>
</evidence>
<dbReference type="EnsemblPlants" id="Kaladp0033s0075.1.v1.1">
    <property type="protein sequence ID" value="Kaladp0033s0075.1.v1.1"/>
    <property type="gene ID" value="Kaladp0033s0075.v1.1"/>
</dbReference>
<dbReference type="SMART" id="SM00717">
    <property type="entry name" value="SANT"/>
    <property type="match status" value="2"/>
</dbReference>
<evidence type="ECO:0000259" key="8">
    <source>
        <dbReference type="PROSITE" id="PS50090"/>
    </source>
</evidence>
<keyword evidence="6" id="KW-0804">Transcription</keyword>
<dbReference type="GO" id="GO:0080090">
    <property type="term" value="P:regulation of primary metabolic process"/>
    <property type="evidence" value="ECO:0007669"/>
    <property type="project" value="UniProtKB-ARBA"/>
</dbReference>
<feature type="domain" description="Myb-like" evidence="8">
    <location>
        <begin position="51"/>
        <end position="101"/>
    </location>
</feature>
<evidence type="ECO:0000256" key="6">
    <source>
        <dbReference type="ARBA" id="ARBA00023163"/>
    </source>
</evidence>
<dbReference type="InterPro" id="IPR009057">
    <property type="entry name" value="Homeodomain-like_sf"/>
</dbReference>
<name>A0A7N0TDV0_KALFE</name>
<comment type="subcellular location">
    <subcellularLocation>
        <location evidence="1">Nucleus</location>
    </subcellularLocation>
</comment>
<evidence type="ECO:0000256" key="5">
    <source>
        <dbReference type="ARBA" id="ARBA00023159"/>
    </source>
</evidence>
<proteinExistence type="predicted"/>
<feature type="domain" description="Myb-like" evidence="8">
    <location>
        <begin position="6"/>
        <end position="50"/>
    </location>
</feature>